<protein>
    <submittedName>
        <fullName evidence="1">Uncharacterized protein</fullName>
    </submittedName>
</protein>
<dbReference type="Proteomes" id="UP001500460">
    <property type="component" value="Unassembled WGS sequence"/>
</dbReference>
<comment type="caution">
    <text evidence="1">The sequence shown here is derived from an EMBL/GenBank/DDBJ whole genome shotgun (WGS) entry which is preliminary data.</text>
</comment>
<name>A0ABN3KFF8_9ACTN</name>
<reference evidence="1 2" key="1">
    <citation type="journal article" date="2019" name="Int. J. Syst. Evol. Microbiol.">
        <title>The Global Catalogue of Microorganisms (GCM) 10K type strain sequencing project: providing services to taxonomists for standard genome sequencing and annotation.</title>
        <authorList>
            <consortium name="The Broad Institute Genomics Platform"/>
            <consortium name="The Broad Institute Genome Sequencing Center for Infectious Disease"/>
            <person name="Wu L."/>
            <person name="Ma J."/>
        </authorList>
    </citation>
    <scope>NUCLEOTIDE SEQUENCE [LARGE SCALE GENOMIC DNA]</scope>
    <source>
        <strain evidence="1 2">JCM 6922</strain>
    </source>
</reference>
<gene>
    <name evidence="1" type="ORF">GCM10010421_59670</name>
</gene>
<dbReference type="InterPro" id="IPR046080">
    <property type="entry name" value="DUF6098"/>
</dbReference>
<dbReference type="EMBL" id="BAAATK010000065">
    <property type="protein sequence ID" value="GAA2458352.1"/>
    <property type="molecule type" value="Genomic_DNA"/>
</dbReference>
<accession>A0ABN3KFF8</accession>
<dbReference type="RefSeq" id="WP_344609089.1">
    <property type="nucleotide sequence ID" value="NZ_BAAATK010000065.1"/>
</dbReference>
<proteinExistence type="predicted"/>
<dbReference type="Pfam" id="PF19593">
    <property type="entry name" value="DUF6098"/>
    <property type="match status" value="1"/>
</dbReference>
<keyword evidence="2" id="KW-1185">Reference proteome</keyword>
<evidence type="ECO:0000313" key="2">
    <source>
        <dbReference type="Proteomes" id="UP001500460"/>
    </source>
</evidence>
<evidence type="ECO:0000313" key="1">
    <source>
        <dbReference type="EMBL" id="GAA2458352.1"/>
    </source>
</evidence>
<organism evidence="1 2">
    <name type="scientific">Streptomyces glaucus</name>
    <dbReference type="NCBI Taxonomy" id="284029"/>
    <lineage>
        <taxon>Bacteria</taxon>
        <taxon>Bacillati</taxon>
        <taxon>Actinomycetota</taxon>
        <taxon>Actinomycetes</taxon>
        <taxon>Kitasatosporales</taxon>
        <taxon>Streptomycetaceae</taxon>
        <taxon>Streptomyces</taxon>
    </lineage>
</organism>
<sequence length="150" mass="16970">MSTTANLPTFAGLDELARLVTGRRGLYVRWSRGPERDLPDVTSTDDLTGVKLPGLSATPLDVEEWWGERPVRVWVARRLYDYCHLPRVKDPRTRPWVLHGSETARGPDNEPLVTDVEPLGWIADHVIEEACRIVTEQPGHWGPLDREGRA</sequence>